<dbReference type="InterPro" id="IPR013324">
    <property type="entry name" value="RNA_pol_sigma_r3/r4-like"/>
</dbReference>
<dbReference type="RefSeq" id="WP_380602930.1">
    <property type="nucleotide sequence ID" value="NZ_JBHSDU010000015.1"/>
</dbReference>
<dbReference type="NCBIfam" id="TIGR02937">
    <property type="entry name" value="sigma70-ECF"/>
    <property type="match status" value="1"/>
</dbReference>
<protein>
    <submittedName>
        <fullName evidence="2">RNA polymerase sigma factor</fullName>
    </submittedName>
</protein>
<dbReference type="Proteomes" id="UP001595904">
    <property type="component" value="Unassembled WGS sequence"/>
</dbReference>
<dbReference type="Pfam" id="PF08281">
    <property type="entry name" value="Sigma70_r4_2"/>
    <property type="match status" value="1"/>
</dbReference>
<proteinExistence type="predicted"/>
<comment type="caution">
    <text evidence="2">The sequence shown here is derived from an EMBL/GenBank/DDBJ whole genome shotgun (WGS) entry which is preliminary data.</text>
</comment>
<dbReference type="SUPFAM" id="SSF88659">
    <property type="entry name" value="Sigma3 and sigma4 domains of RNA polymerase sigma factors"/>
    <property type="match status" value="1"/>
</dbReference>
<evidence type="ECO:0000259" key="1">
    <source>
        <dbReference type="Pfam" id="PF08281"/>
    </source>
</evidence>
<name>A0ABV8T0W6_9GAMM</name>
<organism evidence="2 3">
    <name type="scientific">Steroidobacter flavus</name>
    <dbReference type="NCBI Taxonomy" id="1842136"/>
    <lineage>
        <taxon>Bacteria</taxon>
        <taxon>Pseudomonadati</taxon>
        <taxon>Pseudomonadota</taxon>
        <taxon>Gammaproteobacteria</taxon>
        <taxon>Steroidobacterales</taxon>
        <taxon>Steroidobacteraceae</taxon>
        <taxon>Steroidobacter</taxon>
    </lineage>
</organism>
<keyword evidence="3" id="KW-1185">Reference proteome</keyword>
<gene>
    <name evidence="2" type="ORF">ACFPN2_28170</name>
</gene>
<evidence type="ECO:0000313" key="2">
    <source>
        <dbReference type="EMBL" id="MFC4312992.1"/>
    </source>
</evidence>
<dbReference type="InterPro" id="IPR036388">
    <property type="entry name" value="WH-like_DNA-bd_sf"/>
</dbReference>
<dbReference type="InterPro" id="IPR013249">
    <property type="entry name" value="RNA_pol_sigma70_r4_t2"/>
</dbReference>
<dbReference type="EMBL" id="JBHSDU010000015">
    <property type="protein sequence ID" value="MFC4312992.1"/>
    <property type="molecule type" value="Genomic_DNA"/>
</dbReference>
<feature type="domain" description="RNA polymerase sigma factor 70 region 4 type 2" evidence="1">
    <location>
        <begin position="109"/>
        <end position="160"/>
    </location>
</feature>
<sequence length="251" mass="28819">MIRKTSQRSFLMRRRDLAELYQRHHKRLKDSLRGEISQAEDCEEVLHTFITKQLLNISRDDVADRLRYLRKWAVDYSRSQRRPPPSVKATLEAEVADPAQLADTELLRERVSASLQKLSITMQGVLMLHLTGLSSEEIAERLGIPVARVDTLRRRARAKLIEYLSEDLESPELDEDAVLRPARETLRDRRLRARAQATRGEDTRCGVLRLEIRPGAASATEVDDFLDCLNEIYLSLGGAGLQFDRASEKRR</sequence>
<dbReference type="Gene3D" id="1.10.10.10">
    <property type="entry name" value="Winged helix-like DNA-binding domain superfamily/Winged helix DNA-binding domain"/>
    <property type="match status" value="1"/>
</dbReference>
<evidence type="ECO:0000313" key="3">
    <source>
        <dbReference type="Proteomes" id="UP001595904"/>
    </source>
</evidence>
<dbReference type="InterPro" id="IPR014284">
    <property type="entry name" value="RNA_pol_sigma-70_dom"/>
</dbReference>
<accession>A0ABV8T0W6</accession>
<reference evidence="3" key="1">
    <citation type="journal article" date="2019" name="Int. J. Syst. Evol. Microbiol.">
        <title>The Global Catalogue of Microorganisms (GCM) 10K type strain sequencing project: providing services to taxonomists for standard genome sequencing and annotation.</title>
        <authorList>
            <consortium name="The Broad Institute Genomics Platform"/>
            <consortium name="The Broad Institute Genome Sequencing Center for Infectious Disease"/>
            <person name="Wu L."/>
            <person name="Ma J."/>
        </authorList>
    </citation>
    <scope>NUCLEOTIDE SEQUENCE [LARGE SCALE GENOMIC DNA]</scope>
    <source>
        <strain evidence="3">CGMCC 1.10759</strain>
    </source>
</reference>